<dbReference type="PANTHER" id="PTHR22974:SF21">
    <property type="entry name" value="DUAL SPECIFICITY PROTEIN KINASE TTK"/>
    <property type="match status" value="1"/>
</dbReference>
<feature type="domain" description="Protein kinase" evidence="8">
    <location>
        <begin position="357"/>
        <end position="682"/>
    </location>
</feature>
<feature type="region of interest" description="Disordered" evidence="7">
    <location>
        <begin position="84"/>
        <end position="277"/>
    </location>
</feature>
<dbReference type="PROSITE" id="PS00107">
    <property type="entry name" value="PROTEIN_KINASE_ATP"/>
    <property type="match status" value="1"/>
</dbReference>
<dbReference type="SUPFAM" id="SSF56112">
    <property type="entry name" value="Protein kinase-like (PK-like)"/>
    <property type="match status" value="1"/>
</dbReference>
<accession>A0ABQ8ZBE2</accession>
<proteinExistence type="predicted"/>
<dbReference type="PROSITE" id="PS50011">
    <property type="entry name" value="PROTEIN_KINASE_DOM"/>
    <property type="match status" value="1"/>
</dbReference>
<dbReference type="InterPro" id="IPR011009">
    <property type="entry name" value="Kinase-like_dom_sf"/>
</dbReference>
<evidence type="ECO:0000256" key="3">
    <source>
        <dbReference type="ARBA" id="ARBA00022741"/>
    </source>
</evidence>
<feature type="compositionally biased region" description="Basic residues" evidence="7">
    <location>
        <begin position="802"/>
        <end position="813"/>
    </location>
</feature>
<protein>
    <submittedName>
        <fullName evidence="9">Dual specificity protein kinase ttk</fullName>
    </submittedName>
</protein>
<name>A0ABQ8ZBE2_9EUKA</name>
<keyword evidence="1" id="KW-0723">Serine/threonine-protein kinase</keyword>
<feature type="region of interest" description="Disordered" evidence="7">
    <location>
        <begin position="783"/>
        <end position="813"/>
    </location>
</feature>
<evidence type="ECO:0000256" key="2">
    <source>
        <dbReference type="ARBA" id="ARBA00022679"/>
    </source>
</evidence>
<sequence>MNRNDPEKQNNIYNRGIEILKFEELEKFKSFYLKLNPKSSENKNETKTGHSSNEQLNISFTKEGLTDYDSKSYILSKENKNIIQEKRQKKMNHTHMTNDNEQSISEISFSEEEFENSDELSDNRSSNISYDSEAGSDYNDDNYDEELKENEHLQTRRHRTQVRGRGGSEKRKIKVNRGRGRGRGREREREREFTDYSDNYEEGSYEEESYDDEDEGFYEDVDDEEEDYDDSSDNYNDNNNNNNNENENAIGNENGNLNEFQTPRNYSQNPNKNSSTKRNVFQLLNKKRQFFRSQIDDQMQFHSKDPIQRIKQTSNQKQNENLMNNNQNGINKDKLNKQPVSGPFSKLKTITVNAKTYIILKQVGRGGSSKVFKVLSKDFTSIYALKKVYIKGIDPKSLELYKNEIILLEKLKGKKNIIQLIDYEINKKKGIFNIILEFGEIDLAKKLDLLKLNSKNGIINPNFLRLTWQQMLEAVHTIHEQRIIHGDLKPANFLFVEGTLKLIDFGIAKAIQNDTTNIERQGQVGTLNYMSPEAIIDIRPQNRRNNHSQRINKTNNPNNNNNNNNNDKQSSMNNNNNQNNSNNQEFGNENDPNDNNDQCLIKVSRASDIWSLGCILYQMVYGYPPFSNLSMFQKIRAIVDPQHKIHFPHTKDPYLTQVISMCLQKAKNNRPLIPFLLQHPYIKPLSNTGDKSVPFNDMSTPNKDLNNNTSENSNSVQITQIQLHDIMKICRQVNIKINFEGRSGQALAKYIFQCLKKKIKIDLDQFSSQLLPKNSNSTLLSMKKPKLQKKKISSSIRNNNQKTKRTKRRIKKN</sequence>
<feature type="compositionally biased region" description="Basic and acidic residues" evidence="7">
    <location>
        <begin position="183"/>
        <end position="194"/>
    </location>
</feature>
<dbReference type="InterPro" id="IPR008271">
    <property type="entry name" value="Ser/Thr_kinase_AS"/>
</dbReference>
<keyword evidence="2" id="KW-0808">Transferase</keyword>
<evidence type="ECO:0000256" key="5">
    <source>
        <dbReference type="ARBA" id="ARBA00022840"/>
    </source>
</evidence>
<reference evidence="9" key="1">
    <citation type="submission" date="2022-08" db="EMBL/GenBank/DDBJ databases">
        <title>Novel sulfate-reducing endosymbionts in the free-living metamonad Anaeramoeba.</title>
        <authorList>
            <person name="Jerlstrom-Hultqvist J."/>
            <person name="Cepicka I."/>
            <person name="Gallot-Lavallee L."/>
            <person name="Salas-Leiva D."/>
            <person name="Curtis B.A."/>
            <person name="Zahonova K."/>
            <person name="Pipaliya S."/>
            <person name="Dacks J."/>
            <person name="Roger A.J."/>
        </authorList>
    </citation>
    <scope>NUCLEOTIDE SEQUENCE</scope>
    <source>
        <strain evidence="9">Schooner1</strain>
    </source>
</reference>
<comment type="caution">
    <text evidence="9">The sequence shown here is derived from an EMBL/GenBank/DDBJ whole genome shotgun (WGS) entry which is preliminary data.</text>
</comment>
<feature type="compositionally biased region" description="Basic residues" evidence="7">
    <location>
        <begin position="783"/>
        <end position="792"/>
    </location>
</feature>
<dbReference type="Gene3D" id="3.30.200.20">
    <property type="entry name" value="Phosphorylase Kinase, domain 1"/>
    <property type="match status" value="1"/>
</dbReference>
<dbReference type="PANTHER" id="PTHR22974">
    <property type="entry name" value="MIXED LINEAGE PROTEIN KINASE"/>
    <property type="match status" value="1"/>
</dbReference>
<evidence type="ECO:0000256" key="7">
    <source>
        <dbReference type="SAM" id="MobiDB-lite"/>
    </source>
</evidence>
<feature type="compositionally biased region" description="Acidic residues" evidence="7">
    <location>
        <begin position="198"/>
        <end position="232"/>
    </location>
</feature>
<feature type="compositionally biased region" description="Low complexity" evidence="7">
    <location>
        <begin position="233"/>
        <end position="259"/>
    </location>
</feature>
<feature type="binding site" evidence="6">
    <location>
        <position position="386"/>
    </location>
    <ligand>
        <name>ATP</name>
        <dbReference type="ChEBI" id="CHEBI:30616"/>
    </ligand>
</feature>
<keyword evidence="5 6" id="KW-0067">ATP-binding</keyword>
<evidence type="ECO:0000256" key="4">
    <source>
        <dbReference type="ARBA" id="ARBA00022777"/>
    </source>
</evidence>
<evidence type="ECO:0000313" key="10">
    <source>
        <dbReference type="Proteomes" id="UP001150062"/>
    </source>
</evidence>
<dbReference type="EMBL" id="JAOAOG010000026">
    <property type="protein sequence ID" value="KAJ6254191.1"/>
    <property type="molecule type" value="Genomic_DNA"/>
</dbReference>
<feature type="compositionally biased region" description="Polar residues" evidence="7">
    <location>
        <begin position="260"/>
        <end position="277"/>
    </location>
</feature>
<feature type="compositionally biased region" description="Polar residues" evidence="7">
    <location>
        <begin position="49"/>
        <end position="60"/>
    </location>
</feature>
<feature type="compositionally biased region" description="Acidic residues" evidence="7">
    <location>
        <begin position="109"/>
        <end position="120"/>
    </location>
</feature>
<keyword evidence="4 9" id="KW-0418">Kinase</keyword>
<feature type="compositionally biased region" description="Basic residues" evidence="7">
    <location>
        <begin position="171"/>
        <end position="182"/>
    </location>
</feature>
<evidence type="ECO:0000259" key="8">
    <source>
        <dbReference type="PROSITE" id="PS50011"/>
    </source>
</evidence>
<keyword evidence="10" id="KW-1185">Reference proteome</keyword>
<keyword evidence="3 6" id="KW-0547">Nucleotide-binding</keyword>
<dbReference type="InterPro" id="IPR017441">
    <property type="entry name" value="Protein_kinase_ATP_BS"/>
</dbReference>
<dbReference type="SMART" id="SM00220">
    <property type="entry name" value="S_TKc"/>
    <property type="match status" value="1"/>
</dbReference>
<evidence type="ECO:0000313" key="9">
    <source>
        <dbReference type="EMBL" id="KAJ6254191.1"/>
    </source>
</evidence>
<organism evidence="9 10">
    <name type="scientific">Anaeramoeba flamelloides</name>
    <dbReference type="NCBI Taxonomy" id="1746091"/>
    <lineage>
        <taxon>Eukaryota</taxon>
        <taxon>Metamonada</taxon>
        <taxon>Anaeramoebidae</taxon>
        <taxon>Anaeramoeba</taxon>
    </lineage>
</organism>
<feature type="compositionally biased region" description="Acidic residues" evidence="7">
    <location>
        <begin position="138"/>
        <end position="148"/>
    </location>
</feature>
<gene>
    <name evidence="9" type="ORF">M0813_12749</name>
</gene>
<evidence type="ECO:0000256" key="1">
    <source>
        <dbReference type="ARBA" id="ARBA00022527"/>
    </source>
</evidence>
<feature type="compositionally biased region" description="Low complexity" evidence="7">
    <location>
        <begin position="555"/>
        <end position="584"/>
    </location>
</feature>
<dbReference type="InterPro" id="IPR000719">
    <property type="entry name" value="Prot_kinase_dom"/>
</dbReference>
<feature type="region of interest" description="Disordered" evidence="7">
    <location>
        <begin position="313"/>
        <end position="338"/>
    </location>
</feature>
<feature type="region of interest" description="Disordered" evidence="7">
    <location>
        <begin position="36"/>
        <end position="62"/>
    </location>
</feature>
<dbReference type="GO" id="GO:0016301">
    <property type="term" value="F:kinase activity"/>
    <property type="evidence" value="ECO:0007669"/>
    <property type="project" value="UniProtKB-KW"/>
</dbReference>
<feature type="region of interest" description="Disordered" evidence="7">
    <location>
        <begin position="536"/>
        <end position="594"/>
    </location>
</feature>
<dbReference type="Gene3D" id="1.10.510.10">
    <property type="entry name" value="Transferase(Phosphotransferase) domain 1"/>
    <property type="match status" value="1"/>
</dbReference>
<dbReference type="Proteomes" id="UP001150062">
    <property type="component" value="Unassembled WGS sequence"/>
</dbReference>
<feature type="compositionally biased region" description="Low complexity" evidence="7">
    <location>
        <begin position="315"/>
        <end position="330"/>
    </location>
</feature>
<dbReference type="Pfam" id="PF00069">
    <property type="entry name" value="Pkinase"/>
    <property type="match status" value="2"/>
</dbReference>
<evidence type="ECO:0000256" key="6">
    <source>
        <dbReference type="PROSITE-ProRule" id="PRU10141"/>
    </source>
</evidence>
<dbReference type="PROSITE" id="PS00108">
    <property type="entry name" value="PROTEIN_KINASE_ST"/>
    <property type="match status" value="1"/>
</dbReference>